<feature type="region of interest" description="Disordered" evidence="1">
    <location>
        <begin position="36"/>
        <end position="111"/>
    </location>
</feature>
<feature type="compositionally biased region" description="Basic and acidic residues" evidence="1">
    <location>
        <begin position="76"/>
        <end position="85"/>
    </location>
</feature>
<dbReference type="Proteomes" id="UP000066737">
    <property type="component" value="Chromosome I"/>
</dbReference>
<feature type="compositionally biased region" description="Basic and acidic residues" evidence="1">
    <location>
        <begin position="45"/>
        <end position="66"/>
    </location>
</feature>
<keyword evidence="3" id="KW-1185">Reference proteome</keyword>
<dbReference type="KEGG" id="hhb:Hhub_2115"/>
<dbReference type="EMBL" id="LN831302">
    <property type="protein sequence ID" value="CQH54685.1"/>
    <property type="molecule type" value="Genomic_DNA"/>
</dbReference>
<dbReference type="GeneID" id="26658778"/>
<organism evidence="2 3">
    <name type="scientific">Halobacterium hubeiense</name>
    <dbReference type="NCBI Taxonomy" id="1407499"/>
    <lineage>
        <taxon>Archaea</taxon>
        <taxon>Methanobacteriati</taxon>
        <taxon>Methanobacteriota</taxon>
        <taxon>Stenosarchaea group</taxon>
        <taxon>Halobacteria</taxon>
        <taxon>Halobacteriales</taxon>
        <taxon>Halobacteriaceae</taxon>
        <taxon>Halobacterium</taxon>
    </lineage>
</organism>
<dbReference type="OrthoDB" id="252760at2157"/>
<gene>
    <name evidence="2" type="ORF">HHUB_2115</name>
</gene>
<protein>
    <submittedName>
        <fullName evidence="2">Uncharacterized protein</fullName>
    </submittedName>
</protein>
<dbReference type="AlphaFoldDB" id="A0A0U5GZM2"/>
<reference evidence="3" key="1">
    <citation type="journal article" date="2016" name="Environ. Microbiol.">
        <title>The complete genome of a viable archaeum isolated from 123-million-year-old rock salt.</title>
        <authorList>
            <person name="Jaakkola S.T."/>
            <person name="Pfeiffer F."/>
            <person name="Ravantti J.J."/>
            <person name="Guo Q."/>
            <person name="Liu Y."/>
            <person name="Chen X."/>
            <person name="Ma H."/>
            <person name="Yang C."/>
            <person name="Oksanen H.M."/>
            <person name="Bamford D.H."/>
        </authorList>
    </citation>
    <scope>NUCLEOTIDE SEQUENCE</scope>
    <source>
        <strain evidence="3">JI20-1</strain>
    </source>
</reference>
<dbReference type="Pfam" id="PF24336">
    <property type="entry name" value="DUF7504"/>
    <property type="match status" value="1"/>
</dbReference>
<dbReference type="RefSeq" id="WP_059056554.1">
    <property type="nucleotide sequence ID" value="NZ_CEML01000002.1"/>
</dbReference>
<evidence type="ECO:0000313" key="2">
    <source>
        <dbReference type="EMBL" id="CQH54685.1"/>
    </source>
</evidence>
<proteinExistence type="predicted"/>
<accession>A0A0U5GZM2</accession>
<sequence>MSDGSTARGWVDDPATFAAAHDDLKSTGCLLLVLEAGGSDAGGDGCRRLLGDDGGERKRLLVRSENETQTTSSAPSRDDPDERTVVYRSPARDPAAASPPEPSLPATTTAPDVDALGDAVEEQADALAPLGGYEPGQLRVCMDALGTLLEDDDLLSVLEFTKTLGDVARERDGIAHVHVGQHVPGIAVEGLLGQFDAVVEVTGDDDPRQRWHLPDESLSTRWLEL</sequence>
<evidence type="ECO:0000313" key="3">
    <source>
        <dbReference type="Proteomes" id="UP000066737"/>
    </source>
</evidence>
<evidence type="ECO:0000256" key="1">
    <source>
        <dbReference type="SAM" id="MobiDB-lite"/>
    </source>
</evidence>
<dbReference type="InterPro" id="IPR055927">
    <property type="entry name" value="DUF7504"/>
</dbReference>
<name>A0A0U5GZM2_9EURY</name>